<feature type="chain" id="PRO_5030686612" evidence="1">
    <location>
        <begin position="25"/>
        <end position="202"/>
    </location>
</feature>
<organism evidence="2 3">
    <name type="scientific">Pseudoduganella rivuli</name>
    <dbReference type="NCBI Taxonomy" id="2666085"/>
    <lineage>
        <taxon>Bacteria</taxon>
        <taxon>Pseudomonadati</taxon>
        <taxon>Pseudomonadota</taxon>
        <taxon>Betaproteobacteria</taxon>
        <taxon>Burkholderiales</taxon>
        <taxon>Oxalobacteraceae</taxon>
        <taxon>Telluria group</taxon>
        <taxon>Pseudoduganella</taxon>
    </lineage>
</organism>
<evidence type="ECO:0000313" key="2">
    <source>
        <dbReference type="EMBL" id="MRV72845.1"/>
    </source>
</evidence>
<name>A0A7X2IN18_9BURK</name>
<evidence type="ECO:0000256" key="1">
    <source>
        <dbReference type="SAM" id="SignalP"/>
    </source>
</evidence>
<gene>
    <name evidence="2" type="ORF">GJ700_14130</name>
</gene>
<dbReference type="Pfam" id="PF07617">
    <property type="entry name" value="DUF1579"/>
    <property type="match status" value="1"/>
</dbReference>
<keyword evidence="1" id="KW-0732">Signal</keyword>
<accession>A0A7X2IN18</accession>
<evidence type="ECO:0000313" key="3">
    <source>
        <dbReference type="Proteomes" id="UP000446768"/>
    </source>
</evidence>
<dbReference type="AlphaFoldDB" id="A0A7X2IN18"/>
<keyword evidence="3" id="KW-1185">Reference proteome</keyword>
<reference evidence="2 3" key="1">
    <citation type="submission" date="2019-11" db="EMBL/GenBank/DDBJ databases">
        <title>Novel species isolated from a subtropical stream in China.</title>
        <authorList>
            <person name="Lu H."/>
        </authorList>
    </citation>
    <scope>NUCLEOTIDE SEQUENCE [LARGE SCALE GENOMIC DNA]</scope>
    <source>
        <strain evidence="2 3">FT92W</strain>
    </source>
</reference>
<dbReference type="InterPro" id="IPR011473">
    <property type="entry name" value="DUF1579"/>
</dbReference>
<proteinExistence type="predicted"/>
<dbReference type="Proteomes" id="UP000446768">
    <property type="component" value="Unassembled WGS sequence"/>
</dbReference>
<comment type="caution">
    <text evidence="2">The sequence shown here is derived from an EMBL/GenBank/DDBJ whole genome shotgun (WGS) entry which is preliminary data.</text>
</comment>
<feature type="signal peptide" evidence="1">
    <location>
        <begin position="1"/>
        <end position="24"/>
    </location>
</feature>
<sequence>MKQNRIVQSLVVAAGLHVASMALAADTPKPAAPSAAEKAMWDKMTQAGKPGDAHKKLEPLVGKFTVKSKSWMDPAKPPEESTGTSERKWIMGGRYIEEHFQGTYGGQPFTGMGLQGYDNVTKKYFGSWIDSGSTGMTLARGAMSGNTIKYQGTMSDPMSDKEVPYTMTTTITGNDSHKLEMWGPGPGGKDMKWMELVYTRAK</sequence>
<dbReference type="RefSeq" id="WP_154374830.1">
    <property type="nucleotide sequence ID" value="NZ_WKJJ01000008.1"/>
</dbReference>
<protein>
    <submittedName>
        <fullName evidence="2">DUF1579 domain-containing protein</fullName>
    </submittedName>
</protein>
<dbReference type="EMBL" id="WKJJ01000008">
    <property type="protein sequence ID" value="MRV72845.1"/>
    <property type="molecule type" value="Genomic_DNA"/>
</dbReference>